<dbReference type="Gene3D" id="1.10.1070.11">
    <property type="entry name" value="Phosphatidylinositol 3-/4-kinase, catalytic domain"/>
    <property type="match status" value="1"/>
</dbReference>
<reference evidence="2" key="1">
    <citation type="submission" date="2021-09" db="EMBL/GenBank/DDBJ databases">
        <authorList>
            <consortium name="AG Swart"/>
            <person name="Singh M."/>
            <person name="Singh A."/>
            <person name="Seah K."/>
            <person name="Emmerich C."/>
        </authorList>
    </citation>
    <scope>NUCLEOTIDE SEQUENCE</scope>
    <source>
        <strain evidence="2">ATCC30299</strain>
    </source>
</reference>
<evidence type="ECO:0000313" key="2">
    <source>
        <dbReference type="EMBL" id="CAG9331972.1"/>
    </source>
</evidence>
<dbReference type="PANTHER" id="PTHR38737">
    <property type="entry name" value="ACTIN-FRAGMIN KINASE DDB_G0279609-RELATED"/>
    <property type="match status" value="1"/>
</dbReference>
<dbReference type="Proteomes" id="UP001162131">
    <property type="component" value="Unassembled WGS sequence"/>
</dbReference>
<dbReference type="SUPFAM" id="SSF56112">
    <property type="entry name" value="Protein kinase-like (PK-like)"/>
    <property type="match status" value="1"/>
</dbReference>
<dbReference type="EMBL" id="CAJZBQ010000053">
    <property type="protein sequence ID" value="CAG9331972.1"/>
    <property type="molecule type" value="Genomic_DNA"/>
</dbReference>
<keyword evidence="3" id="KW-1185">Reference proteome</keyword>
<dbReference type="InterPro" id="IPR011009">
    <property type="entry name" value="Kinase-like_dom_sf"/>
</dbReference>
<feature type="domain" description="Actin-fragmin kinase catalytic" evidence="1">
    <location>
        <begin position="35"/>
        <end position="325"/>
    </location>
</feature>
<gene>
    <name evidence="2" type="ORF">BSTOLATCC_MIC54026</name>
</gene>
<organism evidence="2 3">
    <name type="scientific">Blepharisma stoltei</name>
    <dbReference type="NCBI Taxonomy" id="1481888"/>
    <lineage>
        <taxon>Eukaryota</taxon>
        <taxon>Sar</taxon>
        <taxon>Alveolata</taxon>
        <taxon>Ciliophora</taxon>
        <taxon>Postciliodesmatophora</taxon>
        <taxon>Heterotrichea</taxon>
        <taxon>Heterotrichida</taxon>
        <taxon>Blepharismidae</taxon>
        <taxon>Blepharisma</taxon>
    </lineage>
</organism>
<name>A0AAU9K232_9CILI</name>
<dbReference type="Gene3D" id="3.30.1010.10">
    <property type="entry name" value="Phosphatidylinositol 3-kinase Catalytic Subunit, Chain A, domain 4"/>
    <property type="match status" value="1"/>
</dbReference>
<protein>
    <recommendedName>
        <fullName evidence="1">Actin-fragmin kinase catalytic domain-containing protein</fullName>
    </recommendedName>
</protein>
<dbReference type="InterPro" id="IPR015275">
    <property type="entry name" value="Actin-fragmin_kin_cat_dom"/>
</dbReference>
<proteinExistence type="predicted"/>
<dbReference type="PANTHER" id="PTHR38737:SF1">
    <property type="entry name" value="ACTIN-FRAGMIN KINASE DDB_G0279609-RELATED"/>
    <property type="match status" value="1"/>
</dbReference>
<evidence type="ECO:0000259" key="1">
    <source>
        <dbReference type="Pfam" id="PF09192"/>
    </source>
</evidence>
<accession>A0AAU9K232</accession>
<evidence type="ECO:0000313" key="3">
    <source>
        <dbReference type="Proteomes" id="UP001162131"/>
    </source>
</evidence>
<dbReference type="Pfam" id="PF09192">
    <property type="entry name" value="Act-Frag_cataly"/>
    <property type="match status" value="1"/>
</dbReference>
<dbReference type="InterPro" id="IPR037469">
    <property type="entry name" value="Put_AFK"/>
</dbReference>
<comment type="caution">
    <text evidence="2">The sequence shown here is derived from an EMBL/GenBank/DDBJ whole genome shotgun (WGS) entry which is preliminary data.</text>
</comment>
<dbReference type="InterPro" id="IPR036940">
    <property type="entry name" value="PI3/4_kinase_cat_sf"/>
</dbReference>
<sequence>MEIPYISEHPNDFQDKVSRKLVEKYHKAKLGKNEFKFNLKSLPAEIYDFSWKELIGVDCTQGGVTGIFLCQFEDNRALTVKGSPNVAQDYFTTLLYQKLAIQVPLARIVQYKDKEFKKMMHSLRSKTYHDLYIDNQLTHELDRPFLIVSEYYPTLSLLMLGPKRSALCFGYDKIKGYSRLRDLGVILALDLFLNNSDRIPLIWNNQGNPNTLCIEVIPTGLYGENLGDPEYVDIKLGTIFSVDSYCNCLRKDSVLAETLYNQHMERLERYIFSILRDLDEVLEGRNIGQVHFPSMEKAKEYFQSYANIALDGTQLFQIIKGIVAGLKDIADLEEGDLLEVYESARQLPMEDKMNVWASGMQHIDMQFLSDVKKIIVNAISASIENVNWVIRNYNIDESPLYM</sequence>
<dbReference type="AlphaFoldDB" id="A0AAU9K232"/>